<accession>A0A367JIU2</accession>
<organism evidence="3 4">
    <name type="scientific">Rhizopus stolonifer</name>
    <name type="common">Rhizopus nigricans</name>
    <dbReference type="NCBI Taxonomy" id="4846"/>
    <lineage>
        <taxon>Eukaryota</taxon>
        <taxon>Fungi</taxon>
        <taxon>Fungi incertae sedis</taxon>
        <taxon>Mucoromycota</taxon>
        <taxon>Mucoromycotina</taxon>
        <taxon>Mucoromycetes</taxon>
        <taxon>Mucorales</taxon>
        <taxon>Mucorineae</taxon>
        <taxon>Rhizopodaceae</taxon>
        <taxon>Rhizopus</taxon>
    </lineage>
</organism>
<dbReference type="STRING" id="4846.A0A367JIU2"/>
<dbReference type="Pfam" id="PF14529">
    <property type="entry name" value="Exo_endo_phos_2"/>
    <property type="match status" value="1"/>
</dbReference>
<dbReference type="InterPro" id="IPR036691">
    <property type="entry name" value="Endo/exonu/phosph_ase_sf"/>
</dbReference>
<proteinExistence type="predicted"/>
<evidence type="ECO:0000313" key="4">
    <source>
        <dbReference type="Proteomes" id="UP000253551"/>
    </source>
</evidence>
<evidence type="ECO:0000313" key="3">
    <source>
        <dbReference type="EMBL" id="RCH89806.1"/>
    </source>
</evidence>
<reference evidence="3 4" key="1">
    <citation type="journal article" date="2018" name="G3 (Bethesda)">
        <title>Phylogenetic and Phylogenomic Definition of Rhizopus Species.</title>
        <authorList>
            <person name="Gryganskyi A.P."/>
            <person name="Golan J."/>
            <person name="Dolatabadi S."/>
            <person name="Mondo S."/>
            <person name="Robb S."/>
            <person name="Idnurm A."/>
            <person name="Muszewska A."/>
            <person name="Steczkiewicz K."/>
            <person name="Masonjones S."/>
            <person name="Liao H.L."/>
            <person name="Gajdeczka M.T."/>
            <person name="Anike F."/>
            <person name="Vuek A."/>
            <person name="Anishchenko I.M."/>
            <person name="Voigt K."/>
            <person name="de Hoog G.S."/>
            <person name="Smith M.E."/>
            <person name="Heitman J."/>
            <person name="Vilgalys R."/>
            <person name="Stajich J.E."/>
        </authorList>
    </citation>
    <scope>NUCLEOTIDE SEQUENCE [LARGE SCALE GENOMIC DNA]</scope>
    <source>
        <strain evidence="3 4">LSU 92-RS-03</strain>
    </source>
</reference>
<evidence type="ECO:0000259" key="2">
    <source>
        <dbReference type="Pfam" id="PF14529"/>
    </source>
</evidence>
<dbReference type="AlphaFoldDB" id="A0A367JIU2"/>
<name>A0A367JIU2_RHIST</name>
<keyword evidence="4" id="KW-1185">Reference proteome</keyword>
<feature type="region of interest" description="Disordered" evidence="1">
    <location>
        <begin position="386"/>
        <end position="410"/>
    </location>
</feature>
<sequence>MGITLLVNPDCPFSVTHLPSTSLYSLSCQVSHFLIHCLYLPPSLSDEECIQVLNDLPLSSNSSQTNTIFCGDFNARHRQILGDSLTSPRGHRVFDWANNLGLTCWNEQLAKGVPTYYTQHGNQIKKSIIDLFFSLTDELINPRMEVIQNSHMGSTHFPVSLSLLCAQTPIGQPNHPRLLWKLAKLQELPVRQLYQDLFAIKASPLLADLRDLVKYSIDLYKGRIDNSFTSTQDSSSSFSLDTDDLTVRLTALIHSCLDQVVGRQKPRLSSNAWYWTDNLQSLFDARENAHRQWRRATPGSIGKALLWKEYCRMYQSFTVKLKWQRRQSWNQFCEKLSSDLLEDTVAALSRMKKNRTRTPAFAHPQGPQVAANVMADHLQDIYAGDFLSPPHQRRSKTPRLPTGPNLTDSDVQYLEKKHPLV</sequence>
<dbReference type="SUPFAM" id="SSF56219">
    <property type="entry name" value="DNase I-like"/>
    <property type="match status" value="1"/>
</dbReference>
<evidence type="ECO:0000256" key="1">
    <source>
        <dbReference type="SAM" id="MobiDB-lite"/>
    </source>
</evidence>
<dbReference type="InterPro" id="IPR005135">
    <property type="entry name" value="Endo/exonuclease/phosphatase"/>
</dbReference>
<dbReference type="Proteomes" id="UP000253551">
    <property type="component" value="Unassembled WGS sequence"/>
</dbReference>
<dbReference type="OrthoDB" id="2207231at2759"/>
<feature type="domain" description="Endonuclease/exonuclease/phosphatase" evidence="2">
    <location>
        <begin position="34"/>
        <end position="159"/>
    </location>
</feature>
<dbReference type="GO" id="GO:0003824">
    <property type="term" value="F:catalytic activity"/>
    <property type="evidence" value="ECO:0007669"/>
    <property type="project" value="InterPro"/>
</dbReference>
<gene>
    <name evidence="3" type="ORF">CU098_006659</name>
</gene>
<protein>
    <recommendedName>
        <fullName evidence="2">Endonuclease/exonuclease/phosphatase domain-containing protein</fullName>
    </recommendedName>
</protein>
<dbReference type="EMBL" id="PJQM01003268">
    <property type="protein sequence ID" value="RCH89806.1"/>
    <property type="molecule type" value="Genomic_DNA"/>
</dbReference>
<dbReference type="Gene3D" id="3.60.10.10">
    <property type="entry name" value="Endonuclease/exonuclease/phosphatase"/>
    <property type="match status" value="1"/>
</dbReference>
<comment type="caution">
    <text evidence="3">The sequence shown here is derived from an EMBL/GenBank/DDBJ whole genome shotgun (WGS) entry which is preliminary data.</text>
</comment>